<evidence type="ECO:0000313" key="2">
    <source>
        <dbReference type="EMBL" id="ASN63750.1"/>
    </source>
</evidence>
<dbReference type="GO" id="GO:0005524">
    <property type="term" value="F:ATP binding"/>
    <property type="evidence" value="ECO:0007669"/>
    <property type="project" value="InterPro"/>
</dbReference>
<dbReference type="SMART" id="SM00883">
    <property type="entry name" value="Cpn10"/>
    <property type="match status" value="1"/>
</dbReference>
<reference evidence="2" key="1">
    <citation type="submission" date="2016-03" db="EMBL/GenBank/DDBJ databases">
        <title>Novel chaperonins are prevalent in the virioplankton and link to viral biology and ecology.</title>
        <authorList>
            <person name="Marine R.L."/>
            <person name="Nasko D.J."/>
            <person name="Polson S.W."/>
            <person name="Wommack K.E."/>
        </authorList>
    </citation>
    <scope>NUCLEOTIDE SEQUENCE</scope>
</reference>
<dbReference type="Gene3D" id="2.30.33.40">
    <property type="entry name" value="GroES chaperonin"/>
    <property type="match status" value="1"/>
</dbReference>
<dbReference type="InterPro" id="IPR020818">
    <property type="entry name" value="Chaperonin_GroES"/>
</dbReference>
<keyword evidence="1" id="KW-0143">Chaperone</keyword>
<dbReference type="EMBL" id="KU971156">
    <property type="protein sequence ID" value="ASN63750.1"/>
    <property type="molecule type" value="Genomic_DNA"/>
</dbReference>
<name>A0A221S497_9VIRU</name>
<dbReference type="InterPro" id="IPR011032">
    <property type="entry name" value="GroES-like_sf"/>
</dbReference>
<accession>A0A221S497</accession>
<sequence>MEDSIPDRLTPLEAKWEEEIKARGPELDDAYDHTGKLVPEQMPSEVLDRIPTPTGWRLAILPYRGAEKTKGGILLAEETQKKTQLATVCGYVLKVGDLAYGDPDKFASGPWCQQGDWVIFGRYAGSRIQIDGGEIRILNDDEIIGRVNDPEDILHM</sequence>
<evidence type="ECO:0000256" key="1">
    <source>
        <dbReference type="ARBA" id="ARBA00023186"/>
    </source>
</evidence>
<organism evidence="2">
    <name type="scientific">uncultured virus</name>
    <dbReference type="NCBI Taxonomy" id="340016"/>
    <lineage>
        <taxon>Viruses</taxon>
        <taxon>environmental samples</taxon>
    </lineage>
</organism>
<dbReference type="CDD" id="cd00320">
    <property type="entry name" value="cpn10"/>
    <property type="match status" value="1"/>
</dbReference>
<dbReference type="InterPro" id="IPR037124">
    <property type="entry name" value="Chaperonin_GroES_sf"/>
</dbReference>
<dbReference type="SUPFAM" id="SSF50129">
    <property type="entry name" value="GroES-like"/>
    <property type="match status" value="1"/>
</dbReference>
<dbReference type="GO" id="GO:0044183">
    <property type="term" value="F:protein folding chaperone"/>
    <property type="evidence" value="ECO:0007669"/>
    <property type="project" value="InterPro"/>
</dbReference>
<proteinExistence type="predicted"/>
<gene>
    <name evidence="2" type="primary">groES</name>
</gene>
<protein>
    <submittedName>
        <fullName evidence="2">Co-chaperonin GroES</fullName>
    </submittedName>
</protein>
<dbReference type="Pfam" id="PF00166">
    <property type="entry name" value="Cpn10"/>
    <property type="match status" value="1"/>
</dbReference>